<dbReference type="InterPro" id="IPR010987">
    <property type="entry name" value="Glutathione-S-Trfase_C-like"/>
</dbReference>
<dbReference type="RefSeq" id="XP_017025307.1">
    <property type="nucleotide sequence ID" value="XM_017169818.2"/>
</dbReference>
<protein>
    <submittedName>
        <fullName evidence="5">Glutathione S-transferase 1-like</fullName>
    </submittedName>
</protein>
<dbReference type="Gene3D" id="1.20.1050.10">
    <property type="match status" value="1"/>
</dbReference>
<dbReference type="GeneID" id="108076796"/>
<dbReference type="InterPro" id="IPR040079">
    <property type="entry name" value="Glutathione_S-Trfase"/>
</dbReference>
<dbReference type="InterPro" id="IPR004046">
    <property type="entry name" value="GST_C"/>
</dbReference>
<dbReference type="InterPro" id="IPR004045">
    <property type="entry name" value="Glutathione_S-Trfase_N"/>
</dbReference>
<dbReference type="InterPro" id="IPR036282">
    <property type="entry name" value="Glutathione-S-Trfase_C_sf"/>
</dbReference>
<dbReference type="FunFam" id="3.40.30.10:FF:000034">
    <property type="entry name" value="glutathione S-transferase 1"/>
    <property type="match status" value="1"/>
</dbReference>
<evidence type="ECO:0000313" key="4">
    <source>
        <dbReference type="Proteomes" id="UP001652661"/>
    </source>
</evidence>
<dbReference type="PANTHER" id="PTHR43969">
    <property type="entry name" value="GLUTATHIONE S TRANSFERASE D10, ISOFORM A-RELATED"/>
    <property type="match status" value="1"/>
</dbReference>
<gene>
    <name evidence="5" type="primary">LOC108076796</name>
</gene>
<reference evidence="4" key="1">
    <citation type="submission" date="2025-05" db="UniProtKB">
        <authorList>
            <consortium name="RefSeq"/>
        </authorList>
    </citation>
    <scope>NUCLEOTIDE SEQUENCE [LARGE SCALE GENOMIC DNA]</scope>
    <source>
        <strain evidence="4">14028-0561.14</strain>
    </source>
</reference>
<dbReference type="OrthoDB" id="2309723at2759"/>
<dbReference type="SUPFAM" id="SSF52833">
    <property type="entry name" value="Thioredoxin-like"/>
    <property type="match status" value="1"/>
</dbReference>
<evidence type="ECO:0000313" key="5">
    <source>
        <dbReference type="RefSeq" id="XP_017025307.1"/>
    </source>
</evidence>
<dbReference type="GO" id="GO:0006749">
    <property type="term" value="P:glutathione metabolic process"/>
    <property type="evidence" value="ECO:0007669"/>
    <property type="project" value="TreeGrafter"/>
</dbReference>
<dbReference type="AlphaFoldDB" id="A0A6P4I8T4"/>
<organism evidence="4 5">
    <name type="scientific">Drosophila kikkawai</name>
    <name type="common">Fruit fly</name>
    <dbReference type="NCBI Taxonomy" id="30033"/>
    <lineage>
        <taxon>Eukaryota</taxon>
        <taxon>Metazoa</taxon>
        <taxon>Ecdysozoa</taxon>
        <taxon>Arthropoda</taxon>
        <taxon>Hexapoda</taxon>
        <taxon>Insecta</taxon>
        <taxon>Pterygota</taxon>
        <taxon>Neoptera</taxon>
        <taxon>Endopterygota</taxon>
        <taxon>Diptera</taxon>
        <taxon>Brachycera</taxon>
        <taxon>Muscomorpha</taxon>
        <taxon>Ephydroidea</taxon>
        <taxon>Drosophilidae</taxon>
        <taxon>Drosophila</taxon>
        <taxon>Sophophora</taxon>
    </lineage>
</organism>
<dbReference type="CDD" id="cd03045">
    <property type="entry name" value="GST_N_Delta_Epsilon"/>
    <property type="match status" value="1"/>
</dbReference>
<evidence type="ECO:0000259" key="2">
    <source>
        <dbReference type="PROSITE" id="PS50404"/>
    </source>
</evidence>
<evidence type="ECO:0000259" key="3">
    <source>
        <dbReference type="PROSITE" id="PS50405"/>
    </source>
</evidence>
<accession>A0A6P4I8T4</accession>
<evidence type="ECO:0000256" key="1">
    <source>
        <dbReference type="ARBA" id="ARBA00011738"/>
    </source>
</evidence>
<dbReference type="Proteomes" id="UP001652661">
    <property type="component" value="Chromosome 2R"/>
</dbReference>
<dbReference type="PROSITE" id="PS51354">
    <property type="entry name" value="GLUTAREDOXIN_2"/>
    <property type="match status" value="1"/>
</dbReference>
<comment type="subunit">
    <text evidence="1">Homodimer.</text>
</comment>
<dbReference type="SFLD" id="SFLDG01153">
    <property type="entry name" value="Main.4:_Theta-like"/>
    <property type="match status" value="1"/>
</dbReference>
<dbReference type="SFLD" id="SFLDG00358">
    <property type="entry name" value="Main_(cytGST)"/>
    <property type="match status" value="1"/>
</dbReference>
<dbReference type="CDD" id="cd03177">
    <property type="entry name" value="GST_C_Delta_Epsilon"/>
    <property type="match status" value="1"/>
</dbReference>
<sequence length="224" mass="24937">MSSTGIVLYGTDLSPCVRTVRLVLKALNLDYEFKEVNLQKGEHLQESYLKMNPQHTVPTLDDNGTYLWDSHAIATYLVDKYGKSDALYPKDLAKRAIIDQRLYFDASVIYAGLAGVVAPFWVHGNTEVAQEKLDSIHRGLTLLETFLSNGKYLVGDTLTVADLCTGPTVSALRAAVDIEATGYPKVTAWLNRLNEIAYYKDINEGPVQGYVAFLRSKWTKLGNK</sequence>
<feature type="domain" description="GST C-terminal" evidence="3">
    <location>
        <begin position="91"/>
        <end position="213"/>
    </location>
</feature>
<dbReference type="GO" id="GO:0004364">
    <property type="term" value="F:glutathione transferase activity"/>
    <property type="evidence" value="ECO:0007669"/>
    <property type="project" value="TreeGrafter"/>
</dbReference>
<dbReference type="FunFam" id="1.20.1050.10:FF:000007">
    <property type="entry name" value="Glutathione S-transferase 1-1"/>
    <property type="match status" value="1"/>
</dbReference>
<dbReference type="PROSITE" id="PS50404">
    <property type="entry name" value="GST_NTER"/>
    <property type="match status" value="1"/>
</dbReference>
<dbReference type="Pfam" id="PF00043">
    <property type="entry name" value="GST_C"/>
    <property type="match status" value="1"/>
</dbReference>
<dbReference type="Pfam" id="PF13417">
    <property type="entry name" value="GST_N_3"/>
    <property type="match status" value="1"/>
</dbReference>
<dbReference type="PANTHER" id="PTHR43969:SF4">
    <property type="entry name" value="FI01423P-RELATED"/>
    <property type="match status" value="1"/>
</dbReference>
<dbReference type="PROSITE" id="PS50405">
    <property type="entry name" value="GST_CTER"/>
    <property type="match status" value="1"/>
</dbReference>
<dbReference type="Gene3D" id="3.40.30.10">
    <property type="entry name" value="Glutaredoxin"/>
    <property type="match status" value="1"/>
</dbReference>
<dbReference type="InterPro" id="IPR036249">
    <property type="entry name" value="Thioredoxin-like_sf"/>
</dbReference>
<dbReference type="SFLD" id="SFLDS00019">
    <property type="entry name" value="Glutathione_Transferase_(cytos"/>
    <property type="match status" value="1"/>
</dbReference>
<name>A0A6P4I8T4_DROKI</name>
<feature type="domain" description="GST N-terminal" evidence="2">
    <location>
        <begin position="4"/>
        <end position="85"/>
    </location>
</feature>
<reference evidence="5" key="2">
    <citation type="submission" date="2025-08" db="UniProtKB">
        <authorList>
            <consortium name="RefSeq"/>
        </authorList>
    </citation>
    <scope>IDENTIFICATION</scope>
    <source>
        <strain evidence="5">14028-0561.14</strain>
        <tissue evidence="5">Whole fly</tissue>
    </source>
</reference>
<proteinExistence type="predicted"/>
<dbReference type="SUPFAM" id="SSF47616">
    <property type="entry name" value="GST C-terminal domain-like"/>
    <property type="match status" value="1"/>
</dbReference>
<keyword evidence="4" id="KW-1185">Reference proteome</keyword>